<dbReference type="EMBL" id="WHWB01033106">
    <property type="protein sequence ID" value="KAJ7421898.1"/>
    <property type="molecule type" value="Genomic_DNA"/>
</dbReference>
<protein>
    <submittedName>
        <fullName evidence="1">Uncharacterized protein</fullName>
    </submittedName>
</protein>
<evidence type="ECO:0000313" key="1">
    <source>
        <dbReference type="EMBL" id="KAJ7421898.1"/>
    </source>
</evidence>
<dbReference type="PANTHER" id="PTHR33332">
    <property type="entry name" value="REVERSE TRANSCRIPTASE DOMAIN-CONTAINING PROTEIN"/>
    <property type="match status" value="1"/>
</dbReference>
<sequence length="278" mass="31850">MGPYKEKLGNLQKSGATSPVNEYSDMALADCRSFDAMLTDHSLCQLKTAWSALLEAWDPETDCSTVLQVWQKHGLSFVEAARRGDSVLDSFLVREEEMDTLSRVQSIPPSQGHDILIGKCRILHLGNNNPRHQYRLEADLLEQSSVEKHLRLLVDKLSVSQQCALLAQKDNGILGCIRKSIASRTRKVILPLYSAIVRPHLECCVQFWAPQHKRDMELLEQIQQRATKMIRGLEHLSYKERLRELVLFSLEKRQLTGSLINVHKYLKEECQEDQARLF</sequence>
<gene>
    <name evidence="1" type="ORF">WISP_40587</name>
</gene>
<evidence type="ECO:0000313" key="2">
    <source>
        <dbReference type="Proteomes" id="UP001145742"/>
    </source>
</evidence>
<accession>A0ABQ9DIE2</accession>
<name>A0ABQ9DIE2_9PASS</name>
<proteinExistence type="predicted"/>
<organism evidence="1 2">
    <name type="scientific">Willisornis vidua</name>
    <name type="common">Xingu scale-backed antbird</name>
    <dbReference type="NCBI Taxonomy" id="1566151"/>
    <lineage>
        <taxon>Eukaryota</taxon>
        <taxon>Metazoa</taxon>
        <taxon>Chordata</taxon>
        <taxon>Craniata</taxon>
        <taxon>Vertebrata</taxon>
        <taxon>Euteleostomi</taxon>
        <taxon>Archelosauria</taxon>
        <taxon>Archosauria</taxon>
        <taxon>Dinosauria</taxon>
        <taxon>Saurischia</taxon>
        <taxon>Theropoda</taxon>
        <taxon>Coelurosauria</taxon>
        <taxon>Aves</taxon>
        <taxon>Neognathae</taxon>
        <taxon>Neoaves</taxon>
        <taxon>Telluraves</taxon>
        <taxon>Australaves</taxon>
        <taxon>Passeriformes</taxon>
        <taxon>Thamnophilidae</taxon>
        <taxon>Willisornis</taxon>
    </lineage>
</organism>
<dbReference type="PRINTS" id="PR01345">
    <property type="entry name" value="CERVTRCPTASE"/>
</dbReference>
<comment type="caution">
    <text evidence="1">The sequence shown here is derived from an EMBL/GenBank/DDBJ whole genome shotgun (WGS) entry which is preliminary data.</text>
</comment>
<keyword evidence="2" id="KW-1185">Reference proteome</keyword>
<reference evidence="1" key="1">
    <citation type="submission" date="2019-10" db="EMBL/GenBank/DDBJ databases">
        <authorList>
            <person name="Soares A.E.R."/>
            <person name="Aleixo A."/>
            <person name="Schneider P."/>
            <person name="Miyaki C.Y."/>
            <person name="Schneider M.P."/>
            <person name="Mello C."/>
            <person name="Vasconcelos A.T.R."/>
        </authorList>
    </citation>
    <scope>NUCLEOTIDE SEQUENCE</scope>
    <source>
        <tissue evidence="1">Muscle</tissue>
    </source>
</reference>
<dbReference type="Proteomes" id="UP001145742">
    <property type="component" value="Unassembled WGS sequence"/>
</dbReference>